<dbReference type="Gene3D" id="3.30.70.3290">
    <property type="match status" value="1"/>
</dbReference>
<dbReference type="Gene3D" id="1.10.1200.10">
    <property type="entry name" value="ACP-like"/>
    <property type="match status" value="1"/>
</dbReference>
<dbReference type="Gene3D" id="3.30.70.250">
    <property type="entry name" value="Malonyl-CoA ACP transacylase, ACP-binding"/>
    <property type="match status" value="1"/>
</dbReference>
<keyword evidence="2" id="KW-0597">Phosphoprotein</keyword>
<dbReference type="InterPro" id="IPR016036">
    <property type="entry name" value="Malonyl_transacylase_ACP-bd"/>
</dbReference>
<evidence type="ECO:0000259" key="8">
    <source>
        <dbReference type="PROSITE" id="PS52004"/>
    </source>
</evidence>
<feature type="domain" description="Carrier" evidence="7">
    <location>
        <begin position="907"/>
        <end position="983"/>
    </location>
</feature>
<dbReference type="PROSITE" id="PS00012">
    <property type="entry name" value="PHOSPHOPANTETHEINE"/>
    <property type="match status" value="1"/>
</dbReference>
<keyword evidence="4" id="KW-0276">Fatty acid metabolism</keyword>
<dbReference type="InterPro" id="IPR018201">
    <property type="entry name" value="Ketoacyl_synth_AS"/>
</dbReference>
<dbReference type="InterPro" id="IPR006162">
    <property type="entry name" value="Ppantetheine_attach_site"/>
</dbReference>
<dbReference type="InterPro" id="IPR001227">
    <property type="entry name" value="Ac_transferase_dom_sf"/>
</dbReference>
<dbReference type="RefSeq" id="WP_078176638.1">
    <property type="nucleotide sequence ID" value="NZ_JBCMNA010000039.1"/>
</dbReference>
<dbReference type="GO" id="GO:0006633">
    <property type="term" value="P:fatty acid biosynthetic process"/>
    <property type="evidence" value="ECO:0007669"/>
    <property type="project" value="InterPro"/>
</dbReference>
<dbReference type="Pfam" id="PF00109">
    <property type="entry name" value="ketoacyl-synt"/>
    <property type="match status" value="1"/>
</dbReference>
<dbReference type="InterPro" id="IPR036291">
    <property type="entry name" value="NAD(P)-bd_dom_sf"/>
</dbReference>
<dbReference type="InterPro" id="IPR014031">
    <property type="entry name" value="Ketoacyl_synth_C"/>
</dbReference>
<dbReference type="Pfam" id="PF02801">
    <property type="entry name" value="Ketoacyl-synt_C"/>
    <property type="match status" value="1"/>
</dbReference>
<dbReference type="PROSITE" id="PS00606">
    <property type="entry name" value="KS3_1"/>
    <property type="match status" value="1"/>
</dbReference>
<dbReference type="InterPro" id="IPR009081">
    <property type="entry name" value="PP-bd_ACP"/>
</dbReference>
<dbReference type="InterPro" id="IPR036736">
    <property type="entry name" value="ACP-like_sf"/>
</dbReference>
<dbReference type="Pfam" id="PF00698">
    <property type="entry name" value="Acyl_transf_1"/>
    <property type="match status" value="1"/>
</dbReference>
<dbReference type="SMART" id="SM00827">
    <property type="entry name" value="PKS_AT"/>
    <property type="match status" value="1"/>
</dbReference>
<dbReference type="EMBL" id="MUAI01000018">
    <property type="protein sequence ID" value="OOR05031.1"/>
    <property type="molecule type" value="Genomic_DNA"/>
</dbReference>
<dbReference type="Pfam" id="PF22621">
    <property type="entry name" value="CurL-like_PKS_C"/>
    <property type="match status" value="1"/>
</dbReference>
<evidence type="ECO:0000256" key="6">
    <source>
        <dbReference type="ARBA" id="ARBA00023268"/>
    </source>
</evidence>
<dbReference type="InterPro" id="IPR016039">
    <property type="entry name" value="Thiolase-like"/>
</dbReference>
<dbReference type="Gene3D" id="3.40.366.10">
    <property type="entry name" value="Malonyl-Coenzyme A Acyl Carrier Protein, domain 2"/>
    <property type="match status" value="1"/>
</dbReference>
<dbReference type="SUPFAM" id="SSF52151">
    <property type="entry name" value="FabD/lysophospholipase-like"/>
    <property type="match status" value="1"/>
</dbReference>
<dbReference type="GO" id="GO:0004315">
    <property type="term" value="F:3-oxoacyl-[acyl-carrier-protein] synthase activity"/>
    <property type="evidence" value="ECO:0007669"/>
    <property type="project" value="InterPro"/>
</dbReference>
<evidence type="ECO:0000313" key="10">
    <source>
        <dbReference type="Proteomes" id="UP000190696"/>
    </source>
</evidence>
<comment type="caution">
    <text evidence="9">The sequence shown here is derived from an EMBL/GenBank/DDBJ whole genome shotgun (WGS) entry which is preliminary data.</text>
</comment>
<dbReference type="Pfam" id="PF07993">
    <property type="entry name" value="NAD_binding_4"/>
    <property type="match status" value="1"/>
</dbReference>
<feature type="domain" description="Ketosynthase family 3 (KS3)" evidence="8">
    <location>
        <begin position="12"/>
        <end position="433"/>
    </location>
</feature>
<keyword evidence="1" id="KW-0596">Phosphopantetheine</keyword>
<dbReference type="InterPro" id="IPR020841">
    <property type="entry name" value="PKS_Beta-ketoAc_synthase_dom"/>
</dbReference>
<dbReference type="InterPro" id="IPR014030">
    <property type="entry name" value="Ketoacyl_synth_N"/>
</dbReference>
<dbReference type="InterPro" id="IPR010080">
    <property type="entry name" value="Thioester_reductase-like_dom"/>
</dbReference>
<dbReference type="InterPro" id="IPR013120">
    <property type="entry name" value="FAR_NAD-bd"/>
</dbReference>
<protein>
    <submittedName>
        <fullName evidence="9">Beta-ketoacyl synthase</fullName>
    </submittedName>
</protein>
<reference evidence="9 10" key="1">
    <citation type="submission" date="2017-01" db="EMBL/GenBank/DDBJ databases">
        <title>Bacillus cereus isolates.</title>
        <authorList>
            <person name="Beno S.M."/>
        </authorList>
    </citation>
    <scope>NUCLEOTIDE SEQUENCE [LARGE SCALE GENOMIC DNA]</scope>
    <source>
        <strain evidence="9 10">FSL W7-1108</strain>
    </source>
</reference>
<evidence type="ECO:0000256" key="3">
    <source>
        <dbReference type="ARBA" id="ARBA00022679"/>
    </source>
</evidence>
<dbReference type="PROSITE" id="PS50075">
    <property type="entry name" value="CARRIER"/>
    <property type="match status" value="1"/>
</dbReference>
<proteinExistence type="predicted"/>
<dbReference type="PANTHER" id="PTHR43775:SF51">
    <property type="entry name" value="INACTIVE PHENOLPHTHIOCEROL SYNTHESIS POLYKETIDE SYNTHASE TYPE I PKS1-RELATED"/>
    <property type="match status" value="1"/>
</dbReference>
<dbReference type="InterPro" id="IPR014043">
    <property type="entry name" value="Acyl_transferase_dom"/>
</dbReference>
<dbReference type="Gene3D" id="3.40.47.10">
    <property type="match status" value="1"/>
</dbReference>
<dbReference type="CDD" id="cd00833">
    <property type="entry name" value="PKS"/>
    <property type="match status" value="1"/>
</dbReference>
<name>A0A1S9T616_BACMY</name>
<dbReference type="PANTHER" id="PTHR43775">
    <property type="entry name" value="FATTY ACID SYNTHASE"/>
    <property type="match status" value="1"/>
</dbReference>
<dbReference type="Pfam" id="PF00550">
    <property type="entry name" value="PP-binding"/>
    <property type="match status" value="1"/>
</dbReference>
<keyword evidence="5" id="KW-0443">Lipid metabolism</keyword>
<evidence type="ECO:0000256" key="2">
    <source>
        <dbReference type="ARBA" id="ARBA00022553"/>
    </source>
</evidence>
<dbReference type="Gene3D" id="3.40.50.720">
    <property type="entry name" value="NAD(P)-binding Rossmann-like Domain"/>
    <property type="match status" value="1"/>
</dbReference>
<dbReference type="SUPFAM" id="SSF53901">
    <property type="entry name" value="Thiolase-like"/>
    <property type="match status" value="1"/>
</dbReference>
<dbReference type="InterPro" id="IPR016035">
    <property type="entry name" value="Acyl_Trfase/lysoPLipase"/>
</dbReference>
<dbReference type="SMART" id="SM00825">
    <property type="entry name" value="PKS_KS"/>
    <property type="match status" value="1"/>
</dbReference>
<dbReference type="SUPFAM" id="SSF51735">
    <property type="entry name" value="NAD(P)-binding Rossmann-fold domains"/>
    <property type="match status" value="1"/>
</dbReference>
<organism evidence="9 10">
    <name type="scientific">Bacillus mycoides</name>
    <dbReference type="NCBI Taxonomy" id="1405"/>
    <lineage>
        <taxon>Bacteria</taxon>
        <taxon>Bacillati</taxon>
        <taxon>Bacillota</taxon>
        <taxon>Bacilli</taxon>
        <taxon>Bacillales</taxon>
        <taxon>Bacillaceae</taxon>
        <taxon>Bacillus</taxon>
        <taxon>Bacillus cereus group</taxon>
    </lineage>
</organism>
<evidence type="ECO:0000313" key="9">
    <source>
        <dbReference type="EMBL" id="OOR05031.1"/>
    </source>
</evidence>
<dbReference type="Proteomes" id="UP000190696">
    <property type="component" value="Unassembled WGS sequence"/>
</dbReference>
<keyword evidence="3" id="KW-0808">Transferase</keyword>
<dbReference type="SUPFAM" id="SSF55048">
    <property type="entry name" value="Probable ACP-binding domain of malonyl-CoA ACP transacylase"/>
    <property type="match status" value="1"/>
</dbReference>
<dbReference type="FunFam" id="3.40.47.10:FF:000042">
    <property type="entry name" value="Polyketide synthase Pks13"/>
    <property type="match status" value="1"/>
</dbReference>
<dbReference type="PROSITE" id="PS52004">
    <property type="entry name" value="KS3_2"/>
    <property type="match status" value="1"/>
</dbReference>
<dbReference type="InterPro" id="IPR050091">
    <property type="entry name" value="PKS_NRPS_Biosynth_Enz"/>
</dbReference>
<gene>
    <name evidence="9" type="ORF">BW900_19005</name>
</gene>
<sequence>MNDSAQEPIRNGIEIAIIGMSCRFPGGDTINEFWENLKNGVESVTFFTDKELQKGGIDLETIQNPNYIKAGGAITGTEWFDNKLFNYSPRELEVMDPQLKILHECAWEALESSAYFSDTFNGLIGTYIGASTNLYWLEAVYDGAKDFIKEAEFLNGSQFFGTRLSHKLNLKGPSYTVQTACSSSLVAVHLACQALLSGDCDIALAGGVSLTLPEKRGYLYKDGMILSPDGHCRPFDDNARGTVNGNGAGIVVLKRMEDAIADGDFIHAVVKGSAINNDGADKVSFNAPSVEGQAAVIRAAHHMAEVESESISYVEAHGTGTMLGDPIEVEALKLAFNTEKNNFCGIGSVKGNIGHLDNAAGIAGLIKTVVALENRMIPPSINYEKANEKINFGNSPFYVQDTLAEWKNQEFPLRAGVSSFGMGGTNAHVVLEEPPQREASERSRRYQLLSFSAQTKKSLEEQTKKLAEYLNHNNNVNLADVAYTLLNGRKNLKYRRALVVSDIEEAKREFFIQNSGKVQTNICDGGSKQIIFMFPGQGAQYVNMGLDLYKEEKRFRDEVNLCCEILEEISGIDWKEVLYPKDLEARMRDDINQTSNTQPAIFIFEYSLAKTLMEWGVYPDGMIGHSIGEYVAACLAGVFSLKQALQLVYERATLMQQLPKGSMISVMASKNEILPLMNQDVSIAAVNSPISCVISGSDEAIYTFEGELIRKGFQFKKLTTSHAFHSSMMDSILDTYGKKLKEINFQDIKIPFVSNLTGEWITEEQAKSADYWVNHLRHVVEFSEGIKHLLSGTESIFVEVGPGRTLSSFVRQHTQGESKCPIINTVRHHKEKIFDDNYLLQNIGKLHIHGVKINWSKYFSQERRYRVPLPTYPFERQFFSLSKDIEMEESSPLSQSDYVEELKRNVVPKDDKQRKIIESYKRVTGVKQVSIHDDFFELGGSSLTAINVVSSLQKDFDISINHLFEYPRVSDLAQHMTYKKEKTIPDALATYLIARGERHRLMEEKIRGDIAIRSLYDDRNKKYYEINLSCQTGYKEVLLTGSTGYLGVYLLHDLLTELDCNVHLIVRSDNCIKAENRIKEKVCSYFGTSFYDKYKKRIFVYSGDLTKKYMGLDLPNYQYLSETIQCIIHSAGSVSHYGKYEKSYEANVLATRNVIDFSLKGVKKDVNHISTLAVASGVVKNNEDILYTEYDNDLGQIIENPYPKTKLEAEKIVLETRDKGINVNVFRVGNIGFDSKTGRFQENIEQNALYSMMKSYIRIGLVPEMERDIDFACVNDVSQAIIKLFNKKELMNETHHIFNPNYVSLSALLTTYGLDIDVKETSIDKFIDYIFDEKQFNQYASDIYNLQLHCIGDELKTFNDVEQTLFHIMGDKTNMLLRKTGFVWNNITDEMTKKMIRYGQKVNYFEKH</sequence>
<accession>A0A1S9T616</accession>
<dbReference type="GO" id="GO:0004312">
    <property type="term" value="F:fatty acid synthase activity"/>
    <property type="evidence" value="ECO:0007669"/>
    <property type="project" value="TreeGrafter"/>
</dbReference>
<dbReference type="SUPFAM" id="SSF47336">
    <property type="entry name" value="ACP-like"/>
    <property type="match status" value="1"/>
</dbReference>
<keyword evidence="6" id="KW-0511">Multifunctional enzyme</keyword>
<dbReference type="CDD" id="cd05235">
    <property type="entry name" value="SDR_e1"/>
    <property type="match status" value="1"/>
</dbReference>
<evidence type="ECO:0000259" key="7">
    <source>
        <dbReference type="PROSITE" id="PS50075"/>
    </source>
</evidence>
<evidence type="ECO:0000256" key="4">
    <source>
        <dbReference type="ARBA" id="ARBA00022832"/>
    </source>
</evidence>
<evidence type="ECO:0000256" key="5">
    <source>
        <dbReference type="ARBA" id="ARBA00023098"/>
    </source>
</evidence>
<evidence type="ECO:0000256" key="1">
    <source>
        <dbReference type="ARBA" id="ARBA00022450"/>
    </source>
</evidence>